<evidence type="ECO:0008006" key="3">
    <source>
        <dbReference type="Google" id="ProtNLM"/>
    </source>
</evidence>
<organism evidence="1 2">
    <name type="scientific">Mucuna pruriens</name>
    <name type="common">Velvet bean</name>
    <name type="synonym">Dolichos pruriens</name>
    <dbReference type="NCBI Taxonomy" id="157652"/>
    <lineage>
        <taxon>Eukaryota</taxon>
        <taxon>Viridiplantae</taxon>
        <taxon>Streptophyta</taxon>
        <taxon>Embryophyta</taxon>
        <taxon>Tracheophyta</taxon>
        <taxon>Spermatophyta</taxon>
        <taxon>Magnoliopsida</taxon>
        <taxon>eudicotyledons</taxon>
        <taxon>Gunneridae</taxon>
        <taxon>Pentapetalae</taxon>
        <taxon>rosids</taxon>
        <taxon>fabids</taxon>
        <taxon>Fabales</taxon>
        <taxon>Fabaceae</taxon>
        <taxon>Papilionoideae</taxon>
        <taxon>50 kb inversion clade</taxon>
        <taxon>NPAAA clade</taxon>
        <taxon>indigoferoid/millettioid clade</taxon>
        <taxon>Phaseoleae</taxon>
        <taxon>Mucuna</taxon>
    </lineage>
</organism>
<keyword evidence="2" id="KW-1185">Reference proteome</keyword>
<reference evidence="1" key="1">
    <citation type="submission" date="2018-05" db="EMBL/GenBank/DDBJ databases">
        <title>Draft genome of Mucuna pruriens seed.</title>
        <authorList>
            <person name="Nnadi N.E."/>
            <person name="Vos R."/>
            <person name="Hasami M.H."/>
            <person name="Devisetty U.K."/>
            <person name="Aguiy J.C."/>
        </authorList>
    </citation>
    <scope>NUCLEOTIDE SEQUENCE [LARGE SCALE GENOMIC DNA]</scope>
    <source>
        <strain evidence="1">JCA_2017</strain>
    </source>
</reference>
<dbReference type="PANTHER" id="PTHR35046">
    <property type="entry name" value="ZINC KNUCKLE (CCHC-TYPE) FAMILY PROTEIN"/>
    <property type="match status" value="1"/>
</dbReference>
<sequence length="161" mass="18788">MVPWVVLSVDFVLGFPRSKNGRDSIFVIVDRFSRMAHFIPCHEVDDACVVANLFFKEMVRFHNLPKIIVSDMDSKTLSQLLRYLVGKRLKSWEEWLPCIEFIYNRVVNTNTSYSPFELVYGFNSLSPLDLLPFPNISSMLNCDENYKAHFVKDFHAKTFSH</sequence>
<dbReference type="STRING" id="157652.A0A371H6N5"/>
<name>A0A371H6N5_MUCPR</name>
<dbReference type="GO" id="GO:0003676">
    <property type="term" value="F:nucleic acid binding"/>
    <property type="evidence" value="ECO:0007669"/>
    <property type="project" value="InterPro"/>
</dbReference>
<dbReference type="AlphaFoldDB" id="A0A371H6N5"/>
<dbReference type="InterPro" id="IPR012337">
    <property type="entry name" value="RNaseH-like_sf"/>
</dbReference>
<protein>
    <recommendedName>
        <fullName evidence="3">Integrase catalytic domain-containing protein</fullName>
    </recommendedName>
</protein>
<evidence type="ECO:0000313" key="1">
    <source>
        <dbReference type="EMBL" id="RDX98343.1"/>
    </source>
</evidence>
<evidence type="ECO:0000313" key="2">
    <source>
        <dbReference type="Proteomes" id="UP000257109"/>
    </source>
</evidence>
<dbReference type="OrthoDB" id="1935586at2759"/>
<feature type="non-terminal residue" evidence="1">
    <location>
        <position position="1"/>
    </location>
</feature>
<dbReference type="SUPFAM" id="SSF53098">
    <property type="entry name" value="Ribonuclease H-like"/>
    <property type="match status" value="1"/>
</dbReference>
<dbReference type="InterPro" id="IPR036397">
    <property type="entry name" value="RNaseH_sf"/>
</dbReference>
<dbReference type="EMBL" id="QJKJ01003471">
    <property type="protein sequence ID" value="RDX98343.1"/>
    <property type="molecule type" value="Genomic_DNA"/>
</dbReference>
<comment type="caution">
    <text evidence="1">The sequence shown here is derived from an EMBL/GenBank/DDBJ whole genome shotgun (WGS) entry which is preliminary data.</text>
</comment>
<accession>A0A371H6N5</accession>
<gene>
    <name evidence="1" type="ORF">CR513_18754</name>
</gene>
<dbReference type="PANTHER" id="PTHR35046:SF9">
    <property type="entry name" value="RNA-DIRECTED DNA POLYMERASE"/>
    <property type="match status" value="1"/>
</dbReference>
<proteinExistence type="predicted"/>
<dbReference type="Proteomes" id="UP000257109">
    <property type="component" value="Unassembled WGS sequence"/>
</dbReference>
<dbReference type="Gene3D" id="3.30.420.10">
    <property type="entry name" value="Ribonuclease H-like superfamily/Ribonuclease H"/>
    <property type="match status" value="2"/>
</dbReference>